<evidence type="ECO:0000313" key="2">
    <source>
        <dbReference type="EMBL" id="OCF26457.1"/>
    </source>
</evidence>
<evidence type="ECO:0000313" key="3">
    <source>
        <dbReference type="EMBL" id="WVW78807.1"/>
    </source>
</evidence>
<protein>
    <submittedName>
        <fullName evidence="2">Uncharacterized protein</fullName>
    </submittedName>
</protein>
<dbReference type="EMBL" id="KI894020">
    <property type="protein sequence ID" value="OCF26457.1"/>
    <property type="molecule type" value="Genomic_DNA"/>
</dbReference>
<feature type="region of interest" description="Disordered" evidence="1">
    <location>
        <begin position="340"/>
        <end position="360"/>
    </location>
</feature>
<feature type="compositionally biased region" description="Low complexity" evidence="1">
    <location>
        <begin position="33"/>
        <end position="97"/>
    </location>
</feature>
<reference evidence="3" key="2">
    <citation type="submission" date="2013-07" db="EMBL/GenBank/DDBJ databases">
        <authorList>
            <consortium name="The Broad Institute Genome Sequencing Platform"/>
            <person name="Cuomo C."/>
            <person name="Litvintseva A."/>
            <person name="Chen Y."/>
            <person name="Heitman J."/>
            <person name="Sun S."/>
            <person name="Springer D."/>
            <person name="Dromer F."/>
            <person name="Young S.K."/>
            <person name="Zeng Q."/>
            <person name="Gargeya S."/>
            <person name="Fitzgerald M."/>
            <person name="Abouelleil A."/>
            <person name="Alvarado L."/>
            <person name="Berlin A.M."/>
            <person name="Chapman S.B."/>
            <person name="Dewar J."/>
            <person name="Goldberg J."/>
            <person name="Griggs A."/>
            <person name="Gujja S."/>
            <person name="Hansen M."/>
            <person name="Howarth C."/>
            <person name="Imamovic A."/>
            <person name="Larimer J."/>
            <person name="McCowan C."/>
            <person name="Murphy C."/>
            <person name="Pearson M."/>
            <person name="Priest M."/>
            <person name="Roberts A."/>
            <person name="Saif S."/>
            <person name="Shea T."/>
            <person name="Sykes S."/>
            <person name="Wortman J."/>
            <person name="Nusbaum C."/>
            <person name="Birren B."/>
        </authorList>
    </citation>
    <scope>NUCLEOTIDE SEQUENCE</scope>
    <source>
        <strain evidence="3">CBS 10118</strain>
    </source>
</reference>
<dbReference type="Proteomes" id="UP000092730">
    <property type="component" value="Chromosome 1"/>
</dbReference>
<dbReference type="RefSeq" id="XP_019047527.1">
    <property type="nucleotide sequence ID" value="XM_019190779.1"/>
</dbReference>
<reference evidence="3" key="4">
    <citation type="submission" date="2024-02" db="EMBL/GenBank/DDBJ databases">
        <title>Comparative genomics of Cryptococcus and Kwoniella reveals pathogenesis evolution and contrasting modes of karyotype evolution via chromosome fusion or intercentromeric recombination.</title>
        <authorList>
            <person name="Coelho M.A."/>
            <person name="David-Palma M."/>
            <person name="Shea T."/>
            <person name="Bowers K."/>
            <person name="McGinley-Smith S."/>
            <person name="Mohammad A.W."/>
            <person name="Gnirke A."/>
            <person name="Yurkov A.M."/>
            <person name="Nowrousian M."/>
            <person name="Sun S."/>
            <person name="Cuomo C.A."/>
            <person name="Heitman J."/>
        </authorList>
    </citation>
    <scope>NUCLEOTIDE SEQUENCE</scope>
    <source>
        <strain evidence="3">CBS 10118</strain>
    </source>
</reference>
<reference evidence="2" key="3">
    <citation type="submission" date="2014-01" db="EMBL/GenBank/DDBJ databases">
        <title>Evolution of pathogenesis and genome organization in the Tremellales.</title>
        <authorList>
            <person name="Cuomo C."/>
            <person name="Litvintseva A."/>
            <person name="Heitman J."/>
            <person name="Chen Y."/>
            <person name="Sun S."/>
            <person name="Springer D."/>
            <person name="Dromer F."/>
            <person name="Young S."/>
            <person name="Zeng Q."/>
            <person name="Chapman S."/>
            <person name="Gujja S."/>
            <person name="Saif S."/>
            <person name="Birren B."/>
        </authorList>
    </citation>
    <scope>NUCLEOTIDE SEQUENCE</scope>
    <source>
        <strain evidence="2">CBS 10118</strain>
    </source>
</reference>
<feature type="region of interest" description="Disordered" evidence="1">
    <location>
        <begin position="1"/>
        <end position="107"/>
    </location>
</feature>
<organism evidence="2">
    <name type="scientific">Kwoniella bestiolae CBS 10118</name>
    <dbReference type="NCBI Taxonomy" id="1296100"/>
    <lineage>
        <taxon>Eukaryota</taxon>
        <taxon>Fungi</taxon>
        <taxon>Dikarya</taxon>
        <taxon>Basidiomycota</taxon>
        <taxon>Agaricomycotina</taxon>
        <taxon>Tremellomycetes</taxon>
        <taxon>Tremellales</taxon>
        <taxon>Cryptococcaceae</taxon>
        <taxon>Kwoniella</taxon>
    </lineage>
</organism>
<accession>A0A1B9G5Z8</accession>
<sequence>MPSHPRTIPSRPSVSSTSTSTITSSSFEERRISQPTLLPSSPSTPLIISSCSSSSSSSSMRRSSSAPQPRRGSSLPSIPSSSTSTTMTSIDHTPSTTGEEEEEGPGPRMDILQFISSTIDPSWEEIENSPLSMVPSILPTTSDIDMVTFLREAPGVVRSPLSDSVTSFDDQVPYNPQDANEEDEMYLEMDTHRHALVTPELKQVSLRTFLEEENSRFNYTHIDDSPNPSSSISEIYGLGSCSASSSKLPPSSLDQLEIGPDNEHQLTLNEFLNGPVSRPQSRSRSRGRISTFDQSLISRSGSQRSTSSTVNSHKRVVSLNPSMVHRTGQLGLGLQVQANHTSPELDGGKKDHQSHGGVGKVMKFARDAFKIGSGTSR</sequence>
<dbReference type="VEuPathDB" id="FungiDB:I302_04142"/>
<evidence type="ECO:0000313" key="4">
    <source>
        <dbReference type="Proteomes" id="UP000092730"/>
    </source>
</evidence>
<dbReference type="AlphaFoldDB" id="A0A1B9G5Z8"/>
<dbReference type="KEGG" id="kbi:30208541"/>
<feature type="region of interest" description="Disordered" evidence="1">
    <location>
        <begin position="270"/>
        <end position="313"/>
    </location>
</feature>
<dbReference type="GeneID" id="30208541"/>
<gene>
    <name evidence="2" type="ORF">I302_04142</name>
    <name evidence="3" type="ORF">I302_100769</name>
</gene>
<evidence type="ECO:0000256" key="1">
    <source>
        <dbReference type="SAM" id="MobiDB-lite"/>
    </source>
</evidence>
<keyword evidence="4" id="KW-1185">Reference proteome</keyword>
<dbReference type="EMBL" id="CP144541">
    <property type="protein sequence ID" value="WVW78807.1"/>
    <property type="molecule type" value="Genomic_DNA"/>
</dbReference>
<dbReference type="OrthoDB" id="10556332at2759"/>
<reference evidence="2" key="1">
    <citation type="submission" date="2013-07" db="EMBL/GenBank/DDBJ databases">
        <title>The Genome Sequence of Cryptococcus bestiolae CBS10118.</title>
        <authorList>
            <consortium name="The Broad Institute Genome Sequencing Platform"/>
            <person name="Cuomo C."/>
            <person name="Litvintseva A."/>
            <person name="Chen Y."/>
            <person name="Heitman J."/>
            <person name="Sun S."/>
            <person name="Springer D."/>
            <person name="Dromer F."/>
            <person name="Young S.K."/>
            <person name="Zeng Q."/>
            <person name="Gargeya S."/>
            <person name="Fitzgerald M."/>
            <person name="Abouelleil A."/>
            <person name="Alvarado L."/>
            <person name="Berlin A.M."/>
            <person name="Chapman S.B."/>
            <person name="Dewar J."/>
            <person name="Goldberg J."/>
            <person name="Griggs A."/>
            <person name="Gujja S."/>
            <person name="Hansen M."/>
            <person name="Howarth C."/>
            <person name="Imamovic A."/>
            <person name="Larimer J."/>
            <person name="McCowan C."/>
            <person name="Murphy C."/>
            <person name="Pearson M."/>
            <person name="Priest M."/>
            <person name="Roberts A."/>
            <person name="Saif S."/>
            <person name="Shea T."/>
            <person name="Sykes S."/>
            <person name="Wortman J."/>
            <person name="Nusbaum C."/>
            <person name="Birren B."/>
        </authorList>
    </citation>
    <scope>NUCLEOTIDE SEQUENCE [LARGE SCALE GENOMIC DNA]</scope>
    <source>
        <strain evidence="2">CBS 10118</strain>
    </source>
</reference>
<proteinExistence type="predicted"/>
<feature type="compositionally biased region" description="Low complexity" evidence="1">
    <location>
        <begin position="1"/>
        <end position="26"/>
    </location>
</feature>
<name>A0A1B9G5Z8_9TREE</name>
<feature type="compositionally biased region" description="Low complexity" evidence="1">
    <location>
        <begin position="288"/>
        <end position="311"/>
    </location>
</feature>